<dbReference type="GO" id="GO:0005634">
    <property type="term" value="C:nucleus"/>
    <property type="evidence" value="ECO:0007669"/>
    <property type="project" value="UniProtKB-SubCell"/>
</dbReference>
<dbReference type="InterPro" id="IPR024097">
    <property type="entry name" value="bHLH_ZIP_TF"/>
</dbReference>
<organism evidence="8">
    <name type="scientific">Musa acuminata subsp. malaccensis</name>
    <name type="common">Wild banana</name>
    <name type="synonym">Musa malaccensis</name>
    <dbReference type="NCBI Taxonomy" id="214687"/>
    <lineage>
        <taxon>Eukaryota</taxon>
        <taxon>Viridiplantae</taxon>
        <taxon>Streptophyta</taxon>
        <taxon>Embryophyta</taxon>
        <taxon>Tracheophyta</taxon>
        <taxon>Spermatophyta</taxon>
        <taxon>Magnoliopsida</taxon>
        <taxon>Liliopsida</taxon>
        <taxon>Zingiberales</taxon>
        <taxon>Musaceae</taxon>
        <taxon>Musa</taxon>
    </lineage>
</organism>
<evidence type="ECO:0000256" key="2">
    <source>
        <dbReference type="ARBA" id="ARBA00005510"/>
    </source>
</evidence>
<keyword evidence="5" id="KW-0539">Nucleus</keyword>
<feature type="compositionally biased region" description="Basic and acidic residues" evidence="6">
    <location>
        <begin position="177"/>
        <end position="188"/>
    </location>
</feature>
<keyword evidence="3" id="KW-0805">Transcription regulation</keyword>
<dbReference type="PANTHER" id="PTHR12565">
    <property type="entry name" value="STEROL REGULATORY ELEMENT-BINDING PROTEIN"/>
    <property type="match status" value="1"/>
</dbReference>
<dbReference type="Gene3D" id="4.10.280.10">
    <property type="entry name" value="Helix-loop-helix DNA-binding domain"/>
    <property type="match status" value="1"/>
</dbReference>
<feature type="region of interest" description="Disordered" evidence="6">
    <location>
        <begin position="160"/>
        <end position="246"/>
    </location>
</feature>
<feature type="region of interest" description="Disordered" evidence="6">
    <location>
        <begin position="71"/>
        <end position="97"/>
    </location>
</feature>
<evidence type="ECO:0000256" key="3">
    <source>
        <dbReference type="ARBA" id="ARBA00023015"/>
    </source>
</evidence>
<evidence type="ECO:0000313" key="8">
    <source>
        <dbReference type="EMBL" id="CAG1832694.1"/>
    </source>
</evidence>
<reference evidence="8" key="1">
    <citation type="submission" date="2021-03" db="EMBL/GenBank/DDBJ databases">
        <authorList>
            <consortium name="Genoscope - CEA"/>
            <person name="William W."/>
        </authorList>
    </citation>
    <scope>NUCLEOTIDE SEQUENCE</scope>
    <source>
        <strain evidence="8">Doubled-haploid Pahang</strain>
    </source>
</reference>
<dbReference type="SMART" id="SM00353">
    <property type="entry name" value="HLH"/>
    <property type="match status" value="1"/>
</dbReference>
<feature type="domain" description="BHLH" evidence="7">
    <location>
        <begin position="258"/>
        <end position="308"/>
    </location>
</feature>
<dbReference type="GO" id="GO:0046983">
    <property type="term" value="F:protein dimerization activity"/>
    <property type="evidence" value="ECO:0007669"/>
    <property type="project" value="InterPro"/>
</dbReference>
<sequence>MDMNERDECSSEKNEHHLTYSNAGFSSGWQFRNPSVGIVPGDQRGSMEDSFNPSLWKLCESDMPAIAKPVPATSRFDDGWTPSDSSSRGGTFLPSGPPILTPTLSHFPADSAFIKRAARFSCFSAASLGSMATPFGASHLAGAQIHNIDINMAKDASLHDVEPGEAAVPSGVGGGHENADSSSKDLAAKKRRRSSEVLELEAERGDPQMAAEAKTESVDTDHKAEQSSSTAKPNGKHDKDASEAPKEDYIHVRARRGQATNSHSLAERVRREKISQRMKLLQELVPGCSKVTGKAVMLDEIINYVQSLQQQVEFLSMKLAAVNPRLDFNIESLLSKDFLQSHGGTSSAIGFSPDAVHPQMHLSQQGLVQAEISGNLNHPNAFRRAVNSMPNAWDEQLQNVMQMAAFSSNSQQPRTQ</sequence>
<dbReference type="PROSITE" id="PS50888">
    <property type="entry name" value="BHLH"/>
    <property type="match status" value="1"/>
</dbReference>
<evidence type="ECO:0000256" key="6">
    <source>
        <dbReference type="SAM" id="MobiDB-lite"/>
    </source>
</evidence>
<proteinExistence type="inferred from homology"/>
<evidence type="ECO:0000256" key="1">
    <source>
        <dbReference type="ARBA" id="ARBA00004123"/>
    </source>
</evidence>
<evidence type="ECO:0000259" key="7">
    <source>
        <dbReference type="PROSITE" id="PS50888"/>
    </source>
</evidence>
<dbReference type="EMBL" id="HG996472">
    <property type="protein sequence ID" value="CAG1832694.1"/>
    <property type="molecule type" value="Genomic_DNA"/>
</dbReference>
<name>A0A8D7EY18_MUSAM</name>
<comment type="subcellular location">
    <subcellularLocation>
        <location evidence="1">Nucleus</location>
    </subcellularLocation>
</comment>
<evidence type="ECO:0000256" key="4">
    <source>
        <dbReference type="ARBA" id="ARBA00023163"/>
    </source>
</evidence>
<dbReference type="Pfam" id="PF00010">
    <property type="entry name" value="HLH"/>
    <property type="match status" value="1"/>
</dbReference>
<dbReference type="FunFam" id="4.10.280.10:FF:000002">
    <property type="entry name" value="Basic helix-loop-helix transcription factor"/>
    <property type="match status" value="1"/>
</dbReference>
<protein>
    <submittedName>
        <fullName evidence="8">(wild Malaysian banana) hypothetical protein</fullName>
    </submittedName>
</protein>
<feature type="compositionally biased region" description="Basic and acidic residues" evidence="6">
    <location>
        <begin position="235"/>
        <end position="246"/>
    </location>
</feature>
<dbReference type="SUPFAM" id="SSF47459">
    <property type="entry name" value="HLH, helix-loop-helix DNA-binding domain"/>
    <property type="match status" value="1"/>
</dbReference>
<dbReference type="InterPro" id="IPR011598">
    <property type="entry name" value="bHLH_dom"/>
</dbReference>
<evidence type="ECO:0000256" key="5">
    <source>
        <dbReference type="ARBA" id="ARBA00023242"/>
    </source>
</evidence>
<dbReference type="CDD" id="cd18919">
    <property type="entry name" value="bHLH_AtBPE_like"/>
    <property type="match status" value="1"/>
</dbReference>
<dbReference type="GO" id="GO:0006355">
    <property type="term" value="P:regulation of DNA-templated transcription"/>
    <property type="evidence" value="ECO:0007669"/>
    <property type="project" value="InterPro"/>
</dbReference>
<comment type="similarity">
    <text evidence="2">Belongs to the bHLH protein family.</text>
</comment>
<dbReference type="AlphaFoldDB" id="A0A8D7EY18"/>
<dbReference type="InterPro" id="IPR036638">
    <property type="entry name" value="HLH_DNA-bd_sf"/>
</dbReference>
<dbReference type="PANTHER" id="PTHR12565:SF184">
    <property type="entry name" value="BHLH TRANSCRIPTION FACTOR"/>
    <property type="match status" value="1"/>
</dbReference>
<gene>
    <name evidence="8" type="ORF">GSMUA_86140.1</name>
</gene>
<keyword evidence="4" id="KW-0804">Transcription</keyword>
<feature type="compositionally biased region" description="Basic and acidic residues" evidence="6">
    <location>
        <begin position="213"/>
        <end position="225"/>
    </location>
</feature>
<accession>A0A8D7EY18</accession>